<keyword evidence="1" id="KW-1133">Transmembrane helix</keyword>
<dbReference type="Pfam" id="PF09786">
    <property type="entry name" value="CytochromB561_N"/>
    <property type="match status" value="1"/>
</dbReference>
<dbReference type="PANTHER" id="PTHR21780:SF0">
    <property type="entry name" value="TRANSMEMBRANE PROTEIN 209"/>
    <property type="match status" value="1"/>
</dbReference>
<proteinExistence type="predicted"/>
<evidence type="ECO:0000313" key="2">
    <source>
        <dbReference type="Proteomes" id="UP000694867"/>
    </source>
</evidence>
<evidence type="ECO:0000313" key="3">
    <source>
        <dbReference type="RefSeq" id="XP_003743833.1"/>
    </source>
</evidence>
<keyword evidence="1" id="KW-0472">Membrane</keyword>
<gene>
    <name evidence="3" type="primary">LOC100907088</name>
</gene>
<dbReference type="GO" id="GO:0016020">
    <property type="term" value="C:membrane"/>
    <property type="evidence" value="ECO:0007669"/>
    <property type="project" value="TreeGrafter"/>
</dbReference>
<feature type="transmembrane region" description="Helical" evidence="1">
    <location>
        <begin position="37"/>
        <end position="57"/>
    </location>
</feature>
<keyword evidence="1 3" id="KW-0812">Transmembrane</keyword>
<dbReference type="GeneID" id="100907088"/>
<dbReference type="InterPro" id="IPR019176">
    <property type="entry name" value="Cytochrome_B561-rel"/>
</dbReference>
<reference evidence="3" key="1">
    <citation type="submission" date="2025-08" db="UniProtKB">
        <authorList>
            <consortium name="RefSeq"/>
        </authorList>
    </citation>
    <scope>IDENTIFICATION</scope>
</reference>
<dbReference type="KEGG" id="goe:100907088"/>
<feature type="transmembrane region" description="Helical" evidence="1">
    <location>
        <begin position="69"/>
        <end position="92"/>
    </location>
</feature>
<name>A0AAJ6QTZ8_9ACAR</name>
<dbReference type="RefSeq" id="XP_003743833.1">
    <property type="nucleotide sequence ID" value="XM_003743785.2"/>
</dbReference>
<protein>
    <submittedName>
        <fullName evidence="3">Transmembrane protein 209</fullName>
    </submittedName>
</protein>
<dbReference type="AlphaFoldDB" id="A0AAJ6QTZ8"/>
<evidence type="ECO:0000256" key="1">
    <source>
        <dbReference type="SAM" id="Phobius"/>
    </source>
</evidence>
<keyword evidence="2" id="KW-1185">Reference proteome</keyword>
<sequence length="517" mass="58384">MIPADPVPTSPSRSPYREHLQRKQINRQIKLRGPMKAALCLAGAAILYADIYYISLINRIYPLPDFVDYFKSVLSAGLLGLAFGHIGSIAYAHLARDREIEDSCAKLLNISNDDLGFKIKSEPQDKTDAPSPIAQTMSPGSFCLPSAQNSFNESFNASIASTSWQFQSNGANTSYKSSPSYEKLKIVNRYPNSRALDWHIDDEKSADAFLKERSREQSLIGSIHDTFLDTSVSPKRASVLDSGVEAIQRLFTSQPYRAASLTPADEKEKDSKSGSALICRRWNIDEKELFSWNEKLRCWFVDQVFVPLRNEIENINNALLSFGYQKDSLIGEASLSRLHHIASQRCDSLPGFNNVLLYLDLSVNQHYLVNRIHDFCQRAALSSMNWNRGGIGWTDQLPPDAEILMHSFCSYIDAALDPDPEYKDGRQFAHRHLRTQMSESQLEGRDSSEEVLFLHTKKSPPHYLLQLRQDIVDVGSGFNNVLHTIILFLYFHKIKKDSIICGKSMGRRGLDLLKIIS</sequence>
<dbReference type="Proteomes" id="UP000694867">
    <property type="component" value="Unplaced"/>
</dbReference>
<accession>A0AAJ6QTZ8</accession>
<organism evidence="2 3">
    <name type="scientific">Galendromus occidentalis</name>
    <name type="common">western predatory mite</name>
    <dbReference type="NCBI Taxonomy" id="34638"/>
    <lineage>
        <taxon>Eukaryota</taxon>
        <taxon>Metazoa</taxon>
        <taxon>Ecdysozoa</taxon>
        <taxon>Arthropoda</taxon>
        <taxon>Chelicerata</taxon>
        <taxon>Arachnida</taxon>
        <taxon>Acari</taxon>
        <taxon>Parasitiformes</taxon>
        <taxon>Mesostigmata</taxon>
        <taxon>Gamasina</taxon>
        <taxon>Phytoseioidea</taxon>
        <taxon>Phytoseiidae</taxon>
        <taxon>Typhlodrominae</taxon>
        <taxon>Galendromus</taxon>
    </lineage>
</organism>
<dbReference type="PANTHER" id="PTHR21780">
    <property type="entry name" value="TRANSMEMBRANE PROTEIN 209"/>
    <property type="match status" value="1"/>
</dbReference>